<name>A0A9Q1I517_CONCO</name>
<proteinExistence type="predicted"/>
<evidence type="ECO:0000313" key="1">
    <source>
        <dbReference type="EMBL" id="KAJ8282869.1"/>
    </source>
</evidence>
<protein>
    <submittedName>
        <fullName evidence="1">Uncharacterized protein</fullName>
    </submittedName>
</protein>
<dbReference type="EMBL" id="JAFJMO010000003">
    <property type="protein sequence ID" value="KAJ8282869.1"/>
    <property type="molecule type" value="Genomic_DNA"/>
</dbReference>
<evidence type="ECO:0000313" key="2">
    <source>
        <dbReference type="Proteomes" id="UP001152803"/>
    </source>
</evidence>
<gene>
    <name evidence="1" type="ORF">COCON_G00053880</name>
</gene>
<sequence length="152" mass="17226">MTMVPPKRIQCFTQGNLAVLNESGPAGDWKECRIFFLKCHVVELWRCIIKKKKRTRTVAAAERLPGLPPEMLSPPVPRYEREARHCGETGGWGFRIDCGTVRRWDCANVGRSDTPERCISSVALGAGLEWPFKNADHHVDKRKREGQEALLV</sequence>
<accession>A0A9Q1I517</accession>
<organism evidence="1 2">
    <name type="scientific">Conger conger</name>
    <name type="common">Conger eel</name>
    <name type="synonym">Muraena conger</name>
    <dbReference type="NCBI Taxonomy" id="82655"/>
    <lineage>
        <taxon>Eukaryota</taxon>
        <taxon>Metazoa</taxon>
        <taxon>Chordata</taxon>
        <taxon>Craniata</taxon>
        <taxon>Vertebrata</taxon>
        <taxon>Euteleostomi</taxon>
        <taxon>Actinopterygii</taxon>
        <taxon>Neopterygii</taxon>
        <taxon>Teleostei</taxon>
        <taxon>Anguilliformes</taxon>
        <taxon>Congridae</taxon>
        <taxon>Conger</taxon>
    </lineage>
</organism>
<comment type="caution">
    <text evidence="1">The sequence shown here is derived from an EMBL/GenBank/DDBJ whole genome shotgun (WGS) entry which is preliminary data.</text>
</comment>
<dbReference type="OrthoDB" id="10454364at2759"/>
<dbReference type="Proteomes" id="UP001152803">
    <property type="component" value="Unassembled WGS sequence"/>
</dbReference>
<dbReference type="AlphaFoldDB" id="A0A9Q1I517"/>
<reference evidence="1" key="1">
    <citation type="journal article" date="2023" name="Science">
        <title>Genome structures resolve the early diversification of teleost fishes.</title>
        <authorList>
            <person name="Parey E."/>
            <person name="Louis A."/>
            <person name="Montfort J."/>
            <person name="Bouchez O."/>
            <person name="Roques C."/>
            <person name="Iampietro C."/>
            <person name="Lluch J."/>
            <person name="Castinel A."/>
            <person name="Donnadieu C."/>
            <person name="Desvignes T."/>
            <person name="Floi Bucao C."/>
            <person name="Jouanno E."/>
            <person name="Wen M."/>
            <person name="Mejri S."/>
            <person name="Dirks R."/>
            <person name="Jansen H."/>
            <person name="Henkel C."/>
            <person name="Chen W.J."/>
            <person name="Zahm M."/>
            <person name="Cabau C."/>
            <person name="Klopp C."/>
            <person name="Thompson A.W."/>
            <person name="Robinson-Rechavi M."/>
            <person name="Braasch I."/>
            <person name="Lecointre G."/>
            <person name="Bobe J."/>
            <person name="Postlethwait J.H."/>
            <person name="Berthelot C."/>
            <person name="Roest Crollius H."/>
            <person name="Guiguen Y."/>
        </authorList>
    </citation>
    <scope>NUCLEOTIDE SEQUENCE</scope>
    <source>
        <strain evidence="1">Concon-B</strain>
    </source>
</reference>
<keyword evidence="2" id="KW-1185">Reference proteome</keyword>